<evidence type="ECO:0000313" key="1">
    <source>
        <dbReference type="EMBL" id="OMO87275.1"/>
    </source>
</evidence>
<comment type="caution">
    <text evidence="1">The sequence shown here is derived from an EMBL/GenBank/DDBJ whole genome shotgun (WGS) entry which is preliminary data.</text>
</comment>
<organism evidence="1 2">
    <name type="scientific">Corchorus capsularis</name>
    <name type="common">Jute</name>
    <dbReference type="NCBI Taxonomy" id="210143"/>
    <lineage>
        <taxon>Eukaryota</taxon>
        <taxon>Viridiplantae</taxon>
        <taxon>Streptophyta</taxon>
        <taxon>Embryophyta</taxon>
        <taxon>Tracheophyta</taxon>
        <taxon>Spermatophyta</taxon>
        <taxon>Magnoliopsida</taxon>
        <taxon>eudicotyledons</taxon>
        <taxon>Gunneridae</taxon>
        <taxon>Pentapetalae</taxon>
        <taxon>rosids</taxon>
        <taxon>malvids</taxon>
        <taxon>Malvales</taxon>
        <taxon>Malvaceae</taxon>
        <taxon>Grewioideae</taxon>
        <taxon>Apeibeae</taxon>
        <taxon>Corchorus</taxon>
    </lineage>
</organism>
<name>A0A1R3IXH1_COCAP</name>
<dbReference type="Proteomes" id="UP000188268">
    <property type="component" value="Unassembled WGS sequence"/>
</dbReference>
<gene>
    <name evidence="1" type="ORF">CCACVL1_09154</name>
</gene>
<evidence type="ECO:0000313" key="2">
    <source>
        <dbReference type="Proteomes" id="UP000188268"/>
    </source>
</evidence>
<accession>A0A1R3IXH1</accession>
<proteinExistence type="predicted"/>
<dbReference type="EMBL" id="AWWV01009238">
    <property type="protein sequence ID" value="OMO87275.1"/>
    <property type="molecule type" value="Genomic_DNA"/>
</dbReference>
<dbReference type="OrthoDB" id="10403514at2759"/>
<keyword evidence="2" id="KW-1185">Reference proteome</keyword>
<dbReference type="AlphaFoldDB" id="A0A1R3IXH1"/>
<protein>
    <submittedName>
        <fullName evidence="1">Uncharacterized protein</fullName>
    </submittedName>
</protein>
<reference evidence="1 2" key="1">
    <citation type="submission" date="2013-09" db="EMBL/GenBank/DDBJ databases">
        <title>Corchorus capsularis genome sequencing.</title>
        <authorList>
            <person name="Alam M."/>
            <person name="Haque M.S."/>
            <person name="Islam M.S."/>
            <person name="Emdad E.M."/>
            <person name="Islam M.M."/>
            <person name="Ahmed B."/>
            <person name="Halim A."/>
            <person name="Hossen Q.M.M."/>
            <person name="Hossain M.Z."/>
            <person name="Ahmed R."/>
            <person name="Khan M.M."/>
            <person name="Islam R."/>
            <person name="Rashid M.M."/>
            <person name="Khan S.A."/>
            <person name="Rahman M.S."/>
            <person name="Alam M."/>
        </authorList>
    </citation>
    <scope>NUCLEOTIDE SEQUENCE [LARGE SCALE GENOMIC DNA]</scope>
    <source>
        <strain evidence="2">cv. CVL-1</strain>
        <tissue evidence="1">Whole seedling</tissue>
    </source>
</reference>
<dbReference type="Gramene" id="OMO87275">
    <property type="protein sequence ID" value="OMO87275"/>
    <property type="gene ID" value="CCACVL1_09154"/>
</dbReference>
<sequence>MVTGVAKYCDHGFVTNRVPDFVLHGFEICDALLSSYDFDELVEETLEEKVRICEQQREVEDAMATEKFFRESYDNLLNMECGPSHLPKISEEERKETEKFLADSWYNLLHMFDDENSSETGNLGQYLADIYTTTSSNASSDPQENIYRA</sequence>